<accession>A0A8S5PKV3</accession>
<sequence length="29" mass="3411">MIAYIVYVAQLSLERHINLKNMLDKTAMM</sequence>
<proteinExistence type="predicted"/>
<name>A0A8S5PKV3_9CAUD</name>
<organism evidence="1">
    <name type="scientific">Siphoviridae sp. ctXBp18</name>
    <dbReference type="NCBI Taxonomy" id="2825541"/>
    <lineage>
        <taxon>Viruses</taxon>
        <taxon>Duplodnaviria</taxon>
        <taxon>Heunggongvirae</taxon>
        <taxon>Uroviricota</taxon>
        <taxon>Caudoviricetes</taxon>
    </lineage>
</organism>
<protein>
    <submittedName>
        <fullName evidence="1">Uncharacterized protein</fullName>
    </submittedName>
</protein>
<reference evidence="1" key="1">
    <citation type="journal article" date="2021" name="Proc. Natl. Acad. Sci. U.S.A.">
        <title>A Catalog of Tens of Thousands of Viruses from Human Metagenomes Reveals Hidden Associations with Chronic Diseases.</title>
        <authorList>
            <person name="Tisza M.J."/>
            <person name="Buck C.B."/>
        </authorList>
    </citation>
    <scope>NUCLEOTIDE SEQUENCE</scope>
    <source>
        <strain evidence="1">CtXBp18</strain>
    </source>
</reference>
<evidence type="ECO:0000313" key="1">
    <source>
        <dbReference type="EMBL" id="DAE06812.1"/>
    </source>
</evidence>
<dbReference type="EMBL" id="BK015442">
    <property type="protein sequence ID" value="DAE06812.1"/>
    <property type="molecule type" value="Genomic_DNA"/>
</dbReference>